<keyword evidence="8 10" id="KW-0012">Acyltransferase</keyword>
<dbReference type="InterPro" id="IPR001594">
    <property type="entry name" value="Palmitoyltrfase_DHHC"/>
</dbReference>
<accession>A0AAD6YKE1</accession>
<evidence type="ECO:0000256" key="7">
    <source>
        <dbReference type="ARBA" id="ARBA00023288"/>
    </source>
</evidence>
<feature type="region of interest" description="Disordered" evidence="11">
    <location>
        <begin position="1"/>
        <end position="96"/>
    </location>
</feature>
<feature type="compositionally biased region" description="Polar residues" evidence="11">
    <location>
        <begin position="241"/>
        <end position="257"/>
    </location>
</feature>
<comment type="catalytic activity">
    <reaction evidence="9 10">
        <text>L-cysteinyl-[protein] + hexadecanoyl-CoA = S-hexadecanoyl-L-cysteinyl-[protein] + CoA</text>
        <dbReference type="Rhea" id="RHEA:36683"/>
        <dbReference type="Rhea" id="RHEA-COMP:10131"/>
        <dbReference type="Rhea" id="RHEA-COMP:11032"/>
        <dbReference type="ChEBI" id="CHEBI:29950"/>
        <dbReference type="ChEBI" id="CHEBI:57287"/>
        <dbReference type="ChEBI" id="CHEBI:57379"/>
        <dbReference type="ChEBI" id="CHEBI:74151"/>
        <dbReference type="EC" id="2.3.1.225"/>
    </reaction>
</comment>
<evidence type="ECO:0000256" key="11">
    <source>
        <dbReference type="SAM" id="MobiDB-lite"/>
    </source>
</evidence>
<evidence type="ECO:0000313" key="13">
    <source>
        <dbReference type="EMBL" id="KAJ7219417.1"/>
    </source>
</evidence>
<keyword evidence="2 10" id="KW-0808">Transferase</keyword>
<keyword evidence="3 10" id="KW-0812">Transmembrane</keyword>
<feature type="transmembrane region" description="Helical" evidence="10">
    <location>
        <begin position="341"/>
        <end position="362"/>
    </location>
</feature>
<dbReference type="Proteomes" id="UP001219525">
    <property type="component" value="Unassembled WGS sequence"/>
</dbReference>
<feature type="region of interest" description="Disordered" evidence="11">
    <location>
        <begin position="111"/>
        <end position="184"/>
    </location>
</feature>
<evidence type="ECO:0000256" key="10">
    <source>
        <dbReference type="RuleBase" id="RU079119"/>
    </source>
</evidence>
<comment type="subcellular location">
    <subcellularLocation>
        <location evidence="1">Membrane</location>
        <topology evidence="1">Multi-pass membrane protein</topology>
    </subcellularLocation>
</comment>
<evidence type="ECO:0000256" key="3">
    <source>
        <dbReference type="ARBA" id="ARBA00022692"/>
    </source>
</evidence>
<feature type="compositionally biased region" description="Polar residues" evidence="11">
    <location>
        <begin position="54"/>
        <end position="64"/>
    </location>
</feature>
<dbReference type="PANTHER" id="PTHR22883:SF488">
    <property type="entry name" value="PALMITOYLTRANSFERASE"/>
    <property type="match status" value="1"/>
</dbReference>
<keyword evidence="4 10" id="KW-1133">Transmembrane helix</keyword>
<evidence type="ECO:0000256" key="2">
    <source>
        <dbReference type="ARBA" id="ARBA00022679"/>
    </source>
</evidence>
<comment type="domain">
    <text evidence="10">The DHHC domain is required for palmitoyltransferase activity.</text>
</comment>
<evidence type="ECO:0000256" key="1">
    <source>
        <dbReference type="ARBA" id="ARBA00004141"/>
    </source>
</evidence>
<dbReference type="GO" id="GO:0005783">
    <property type="term" value="C:endoplasmic reticulum"/>
    <property type="evidence" value="ECO:0007669"/>
    <property type="project" value="TreeGrafter"/>
</dbReference>
<feature type="region of interest" description="Disordered" evidence="11">
    <location>
        <begin position="235"/>
        <end position="268"/>
    </location>
</feature>
<feature type="transmembrane region" description="Helical" evidence="10">
    <location>
        <begin position="495"/>
        <end position="514"/>
    </location>
</feature>
<dbReference type="GO" id="GO:0019706">
    <property type="term" value="F:protein-cysteine S-palmitoyltransferase activity"/>
    <property type="evidence" value="ECO:0007669"/>
    <property type="project" value="UniProtKB-EC"/>
</dbReference>
<dbReference type="GO" id="GO:0016020">
    <property type="term" value="C:membrane"/>
    <property type="evidence" value="ECO:0007669"/>
    <property type="project" value="UniProtKB-SubCell"/>
</dbReference>
<dbReference type="GO" id="GO:0005794">
    <property type="term" value="C:Golgi apparatus"/>
    <property type="evidence" value="ECO:0007669"/>
    <property type="project" value="TreeGrafter"/>
</dbReference>
<comment type="similarity">
    <text evidence="10">Belongs to the DHHC palmitoyltransferase family.</text>
</comment>
<organism evidence="13 14">
    <name type="scientific">Mycena pura</name>
    <dbReference type="NCBI Taxonomy" id="153505"/>
    <lineage>
        <taxon>Eukaryota</taxon>
        <taxon>Fungi</taxon>
        <taxon>Dikarya</taxon>
        <taxon>Basidiomycota</taxon>
        <taxon>Agaricomycotina</taxon>
        <taxon>Agaricomycetes</taxon>
        <taxon>Agaricomycetidae</taxon>
        <taxon>Agaricales</taxon>
        <taxon>Marasmiineae</taxon>
        <taxon>Mycenaceae</taxon>
        <taxon>Mycena</taxon>
    </lineage>
</organism>
<protein>
    <recommendedName>
        <fullName evidence="10">Palmitoyltransferase</fullName>
        <ecNumber evidence="10">2.3.1.225</ecNumber>
    </recommendedName>
</protein>
<keyword evidence="5 10" id="KW-0472">Membrane</keyword>
<dbReference type="EMBL" id="JARJCW010000011">
    <property type="protein sequence ID" value="KAJ7219417.1"/>
    <property type="molecule type" value="Genomic_DNA"/>
</dbReference>
<dbReference type="PANTHER" id="PTHR22883">
    <property type="entry name" value="ZINC FINGER DHHC DOMAIN CONTAINING PROTEIN"/>
    <property type="match status" value="1"/>
</dbReference>
<name>A0AAD6YKE1_9AGAR</name>
<dbReference type="EC" id="2.3.1.225" evidence="10"/>
<keyword evidence="7" id="KW-0449">Lipoprotein</keyword>
<evidence type="ECO:0000256" key="9">
    <source>
        <dbReference type="ARBA" id="ARBA00048048"/>
    </source>
</evidence>
<gene>
    <name evidence="13" type="ORF">GGX14DRAFT_436117</name>
</gene>
<feature type="domain" description="Palmitoyltransferase DHHC" evidence="12">
    <location>
        <begin position="406"/>
        <end position="531"/>
    </location>
</feature>
<dbReference type="InterPro" id="IPR039859">
    <property type="entry name" value="PFA4/ZDH16/20/ERF2-like"/>
</dbReference>
<evidence type="ECO:0000256" key="6">
    <source>
        <dbReference type="ARBA" id="ARBA00023139"/>
    </source>
</evidence>
<keyword evidence="14" id="KW-1185">Reference proteome</keyword>
<comment type="caution">
    <text evidence="13">The sequence shown here is derived from an EMBL/GenBank/DDBJ whole genome shotgun (WGS) entry which is preliminary data.</text>
</comment>
<keyword evidence="6" id="KW-0564">Palmitate</keyword>
<reference evidence="13" key="1">
    <citation type="submission" date="2023-03" db="EMBL/GenBank/DDBJ databases">
        <title>Massive genome expansion in bonnet fungi (Mycena s.s.) driven by repeated elements and novel gene families across ecological guilds.</title>
        <authorList>
            <consortium name="Lawrence Berkeley National Laboratory"/>
            <person name="Harder C.B."/>
            <person name="Miyauchi S."/>
            <person name="Viragh M."/>
            <person name="Kuo A."/>
            <person name="Thoen E."/>
            <person name="Andreopoulos B."/>
            <person name="Lu D."/>
            <person name="Skrede I."/>
            <person name="Drula E."/>
            <person name="Henrissat B."/>
            <person name="Morin E."/>
            <person name="Kohler A."/>
            <person name="Barry K."/>
            <person name="LaButti K."/>
            <person name="Morin E."/>
            <person name="Salamov A."/>
            <person name="Lipzen A."/>
            <person name="Mereny Z."/>
            <person name="Hegedus B."/>
            <person name="Baldrian P."/>
            <person name="Stursova M."/>
            <person name="Weitz H."/>
            <person name="Taylor A."/>
            <person name="Grigoriev I.V."/>
            <person name="Nagy L.G."/>
            <person name="Martin F."/>
            <person name="Kauserud H."/>
        </authorList>
    </citation>
    <scope>NUCLEOTIDE SEQUENCE</scope>
    <source>
        <strain evidence="13">9144</strain>
    </source>
</reference>
<dbReference type="GO" id="GO:0006612">
    <property type="term" value="P:protein targeting to membrane"/>
    <property type="evidence" value="ECO:0007669"/>
    <property type="project" value="TreeGrafter"/>
</dbReference>
<feature type="compositionally biased region" description="Polar residues" evidence="11">
    <location>
        <begin position="1"/>
        <end position="12"/>
    </location>
</feature>
<dbReference type="AlphaFoldDB" id="A0AAD6YKE1"/>
<evidence type="ECO:0000256" key="8">
    <source>
        <dbReference type="ARBA" id="ARBA00023315"/>
    </source>
</evidence>
<feature type="compositionally biased region" description="Low complexity" evidence="11">
    <location>
        <begin position="168"/>
        <end position="181"/>
    </location>
</feature>
<feature type="transmembrane region" description="Helical" evidence="10">
    <location>
        <begin position="451"/>
        <end position="475"/>
    </location>
</feature>
<feature type="transmembrane region" description="Helical" evidence="10">
    <location>
        <begin position="310"/>
        <end position="335"/>
    </location>
</feature>
<feature type="region of interest" description="Disordered" evidence="11">
    <location>
        <begin position="368"/>
        <end position="393"/>
    </location>
</feature>
<evidence type="ECO:0000259" key="12">
    <source>
        <dbReference type="Pfam" id="PF01529"/>
    </source>
</evidence>
<evidence type="ECO:0000256" key="4">
    <source>
        <dbReference type="ARBA" id="ARBA00022989"/>
    </source>
</evidence>
<evidence type="ECO:0000256" key="5">
    <source>
        <dbReference type="ARBA" id="ARBA00023136"/>
    </source>
</evidence>
<dbReference type="PROSITE" id="PS50216">
    <property type="entry name" value="DHHC"/>
    <property type="match status" value="1"/>
</dbReference>
<dbReference type="Pfam" id="PF01529">
    <property type="entry name" value="DHHC"/>
    <property type="match status" value="1"/>
</dbReference>
<evidence type="ECO:0000313" key="14">
    <source>
        <dbReference type="Proteomes" id="UP001219525"/>
    </source>
</evidence>
<sequence>MASSPSFPDNHSPTQLPLPPTLTAVPPNSQPRHVHQPSNDTPVSPRADIPKSPTMPTFGSQYHSATHAGGIQPSASFFRPVRPNHQYRPSSIESVNALPTDADVYNLSPLTKHISNSSEGPAGSVNGATVEEDFTKQRPKQSREPLLPLSVGSRSSLSRPEVLRERSGSSSAGPLSPSRSATGRLVRNSLERVFSLRRGMSFESIRKSGGPREGRTPLEGMHDEEHGMFDIPASSRYKTAPSPSAHSEAQRTPSVSPEPSFVAPADGPSRMEVPMLDPVTHKPLRNYQRHASRNRYFLQGRLLTGGDSPWAFIGTLLVWLTIAPVWFGTTAVWWWHNLSPAVSIVCAYLALLTLSTMLTAAFRDPGNLPRNLDPDPPYPATSPSDGPLRTPMPRDLKVRADVVRVKYCPTCETYRPPRSSHCKVCDNCVDGCDHHCQWLNNCVGRRNYTTFVVLLISATTTLALLICTSAIHLALLVSRDHIDFKHSLREGAGSAVVFCLSIVVIWPVGLLLMYHMRLLLLNVTTIEQIRNSAHKSLVAGPAPPNPFSHGSWRRNLVAVLCRPVGYSWVDAAGIAMKDEREVNPGFVAKR</sequence>
<proteinExistence type="inferred from homology"/>